<dbReference type="PANTHER" id="PTHR37168:SF1">
    <property type="entry name" value="CRISPR-ASSOCIATED EXONUCLEASE CAS4"/>
    <property type="match status" value="1"/>
</dbReference>
<keyword evidence="4" id="KW-0378">Hydrolase</keyword>
<evidence type="ECO:0000256" key="10">
    <source>
        <dbReference type="ARBA" id="ARBA00033996"/>
    </source>
</evidence>
<keyword evidence="5 12" id="KW-0269">Exonuclease</keyword>
<name>A0A3B1BU05_9ZZZZ</name>
<keyword evidence="3" id="KW-0479">Metal-binding</keyword>
<proteinExistence type="predicted"/>
<dbReference type="GO" id="GO:0051607">
    <property type="term" value="P:defense response to virus"/>
    <property type="evidence" value="ECO:0007669"/>
    <property type="project" value="UniProtKB-KW"/>
</dbReference>
<evidence type="ECO:0000256" key="8">
    <source>
        <dbReference type="ARBA" id="ARBA00023118"/>
    </source>
</evidence>
<evidence type="ECO:0000313" key="12">
    <source>
        <dbReference type="EMBL" id="VAX21766.1"/>
    </source>
</evidence>
<dbReference type="EMBL" id="UOGD01000204">
    <property type="protein sequence ID" value="VAX21766.1"/>
    <property type="molecule type" value="Genomic_DNA"/>
</dbReference>
<evidence type="ECO:0000256" key="7">
    <source>
        <dbReference type="ARBA" id="ARBA00023014"/>
    </source>
</evidence>
<evidence type="ECO:0000256" key="2">
    <source>
        <dbReference type="ARBA" id="ARBA00022722"/>
    </source>
</evidence>
<evidence type="ECO:0000259" key="11">
    <source>
        <dbReference type="Pfam" id="PF01930"/>
    </source>
</evidence>
<evidence type="ECO:0000256" key="5">
    <source>
        <dbReference type="ARBA" id="ARBA00022839"/>
    </source>
</evidence>
<dbReference type="NCBIfam" id="TIGR00372">
    <property type="entry name" value="cas4"/>
    <property type="match status" value="1"/>
</dbReference>
<organism evidence="12">
    <name type="scientific">hydrothermal vent metagenome</name>
    <dbReference type="NCBI Taxonomy" id="652676"/>
    <lineage>
        <taxon>unclassified sequences</taxon>
        <taxon>metagenomes</taxon>
        <taxon>ecological metagenomes</taxon>
    </lineage>
</organism>
<evidence type="ECO:0000256" key="4">
    <source>
        <dbReference type="ARBA" id="ARBA00022801"/>
    </source>
</evidence>
<dbReference type="InterPro" id="IPR011604">
    <property type="entry name" value="PDDEXK-like_dom_sf"/>
</dbReference>
<dbReference type="EC" id="3.1.12.1" evidence="1"/>
<keyword evidence="9" id="KW-0464">Manganese</keyword>
<accession>A0A3B1BU05</accession>
<dbReference type="Gene3D" id="3.90.320.10">
    <property type="match status" value="1"/>
</dbReference>
<evidence type="ECO:0000256" key="1">
    <source>
        <dbReference type="ARBA" id="ARBA00012768"/>
    </source>
</evidence>
<dbReference type="AlphaFoldDB" id="A0A3B1BU05"/>
<feature type="domain" description="DUF83" evidence="11">
    <location>
        <begin position="2"/>
        <end position="160"/>
    </location>
</feature>
<keyword evidence="7" id="KW-0411">Iron-sulfur</keyword>
<dbReference type="InterPro" id="IPR022765">
    <property type="entry name" value="Dna2/Cas4_DUF83"/>
</dbReference>
<protein>
    <recommendedName>
        <fullName evidence="1">5' to 3' exodeoxyribonuclease (nucleoside 3'-phosphate-forming)</fullName>
        <ecNumber evidence="1">3.1.12.1</ecNumber>
    </recommendedName>
</protein>
<comment type="catalytic activity">
    <reaction evidence="10">
        <text>exonucleolytic cleavage in the 5'- to 3'-direction to yield nucleoside 3'-phosphates.</text>
        <dbReference type="EC" id="3.1.12.1"/>
    </reaction>
</comment>
<dbReference type="Pfam" id="PF01930">
    <property type="entry name" value="Cas_Cas4"/>
    <property type="match status" value="1"/>
</dbReference>
<gene>
    <name evidence="12" type="ORF">MNBD_IGNAVI01-2200</name>
</gene>
<keyword evidence="2" id="KW-0540">Nuclease</keyword>
<dbReference type="PANTHER" id="PTHR37168">
    <property type="entry name" value="CRISPR-ASSOCIATED EXONUCLEASE CAS4"/>
    <property type="match status" value="1"/>
</dbReference>
<sequence length="160" mass="18902">MTGTQIAYYFLCERKLWLFTHKIAMEQNSDVVAMGRFISDTTYERKKHEIRIDNIVLDNYDSKTKTIHEVKKSDKMEETHIWQVKYYISVLKEKGIDGVKGKIDYPKLRQTVDVELTEKDIMQLGEIEKSINTILNKDKPPDVINKSFCKKCSYYDLCYI</sequence>
<evidence type="ECO:0000256" key="3">
    <source>
        <dbReference type="ARBA" id="ARBA00022723"/>
    </source>
</evidence>
<keyword evidence="8" id="KW-0051">Antiviral defense</keyword>
<evidence type="ECO:0000256" key="9">
    <source>
        <dbReference type="ARBA" id="ARBA00023211"/>
    </source>
</evidence>
<keyword evidence="6" id="KW-0408">Iron</keyword>
<dbReference type="InterPro" id="IPR013343">
    <property type="entry name" value="CRISPR-assoc_prot_Cas4"/>
</dbReference>
<evidence type="ECO:0000256" key="6">
    <source>
        <dbReference type="ARBA" id="ARBA00023004"/>
    </source>
</evidence>
<dbReference type="GO" id="GO:0046872">
    <property type="term" value="F:metal ion binding"/>
    <property type="evidence" value="ECO:0007669"/>
    <property type="project" value="UniProtKB-KW"/>
</dbReference>
<dbReference type="GO" id="GO:0004527">
    <property type="term" value="F:exonuclease activity"/>
    <property type="evidence" value="ECO:0007669"/>
    <property type="project" value="UniProtKB-KW"/>
</dbReference>
<dbReference type="GO" id="GO:0051536">
    <property type="term" value="F:iron-sulfur cluster binding"/>
    <property type="evidence" value="ECO:0007669"/>
    <property type="project" value="UniProtKB-KW"/>
</dbReference>
<reference evidence="12" key="1">
    <citation type="submission" date="2018-06" db="EMBL/GenBank/DDBJ databases">
        <authorList>
            <person name="Zhirakovskaya E."/>
        </authorList>
    </citation>
    <scope>NUCLEOTIDE SEQUENCE</scope>
</reference>